<dbReference type="InterPro" id="IPR036397">
    <property type="entry name" value="RNaseH_sf"/>
</dbReference>
<comment type="caution">
    <text evidence="2">The sequence shown here is derived from an EMBL/GenBank/DDBJ whole genome shotgun (WGS) entry which is preliminary data.</text>
</comment>
<dbReference type="PANTHER" id="PTHR42648:SF31">
    <property type="entry name" value="RNA-DIRECTED DNA POLYMERASE"/>
    <property type="match status" value="1"/>
</dbReference>
<dbReference type="EMBL" id="BQNB010013697">
    <property type="protein sequence ID" value="GJT19185.1"/>
    <property type="molecule type" value="Genomic_DNA"/>
</dbReference>
<gene>
    <name evidence="2" type="ORF">Tco_0877891</name>
</gene>
<dbReference type="InterPro" id="IPR012337">
    <property type="entry name" value="RNaseH-like_sf"/>
</dbReference>
<sequence>MNMHQMCLDKTVRPRSSFLMSFGQTVQPRSSSDIVDKNGSNLVLNVNDVCWHLFKALFLIFSEKDSLRFSTLLVIVAVVWVVPRGGPIAVKTRSYGALALPEACLEICLEAWSLCFFACGVRWVKFPCFVILDFGSVLSVGSHGWRQSVDTKVGRSLISPYVMGFPIGSTVWALEASIGVAMAHSLWARKRAMKLALQARNKYAFVDGTCVKSAYVASNILSSQWDRCNDVVLTWIMNSVSTDVYMGLVYFVDAATVWKDLEKLDTHNKLMKLMQFLMGLDDCYQSVRSSLLTRDPLPEVKDAYVNTRSNNNGNVNRGPNPNLSCKNCGMIGHTIERCYELIGYPPGFKKQSAESQNSSSSSFTPEQMNKLLNLINETSTGSIHSNMAGRASFFNGNAWFNINISKYFCGNNNLYIKTITLGWINDSGENQHLTVSTIGMSNIVDISNLKITIGHPNGTLATASHVGSLQLTKNVVLFDVLFVLGYCVSLLSVNKMIKDSKLFVGFDGEKCYIQDLKKEITLGTGSESGGLYLFNLKSDKNIGNVNMVHAFNVSKSLWHNRLSHPADEVLPVLKNDLNLSKSTDVSACEVYHRAKQTRQPFPLSDHKSKKVGDLIHLDLWGPYKVISREGFIYFLTVVDDFLRAVWVYLIKHKDEVFNEIVNFVKLIHNQFDTKINIMRSDNETEFVNKILNDFYNDLGITQQKSCVYTPQQNGIAERKHRHLLNVARSLMFQGEFLSSFGLIVF</sequence>
<dbReference type="Proteomes" id="UP001151760">
    <property type="component" value="Unassembled WGS sequence"/>
</dbReference>
<protein>
    <submittedName>
        <fullName evidence="2">Ribonuclease H-like domain-containing protein</fullName>
    </submittedName>
</protein>
<dbReference type="Pfam" id="PF00665">
    <property type="entry name" value="rve"/>
    <property type="match status" value="1"/>
</dbReference>
<evidence type="ECO:0000313" key="2">
    <source>
        <dbReference type="EMBL" id="GJT19185.1"/>
    </source>
</evidence>
<dbReference type="InterPro" id="IPR001584">
    <property type="entry name" value="Integrase_cat-core"/>
</dbReference>
<organism evidence="2 3">
    <name type="scientific">Tanacetum coccineum</name>
    <dbReference type="NCBI Taxonomy" id="301880"/>
    <lineage>
        <taxon>Eukaryota</taxon>
        <taxon>Viridiplantae</taxon>
        <taxon>Streptophyta</taxon>
        <taxon>Embryophyta</taxon>
        <taxon>Tracheophyta</taxon>
        <taxon>Spermatophyta</taxon>
        <taxon>Magnoliopsida</taxon>
        <taxon>eudicotyledons</taxon>
        <taxon>Gunneridae</taxon>
        <taxon>Pentapetalae</taxon>
        <taxon>asterids</taxon>
        <taxon>campanulids</taxon>
        <taxon>Asterales</taxon>
        <taxon>Asteraceae</taxon>
        <taxon>Asteroideae</taxon>
        <taxon>Anthemideae</taxon>
        <taxon>Anthemidinae</taxon>
        <taxon>Tanacetum</taxon>
    </lineage>
</organism>
<dbReference type="PANTHER" id="PTHR42648">
    <property type="entry name" value="TRANSPOSASE, PUTATIVE-RELATED"/>
    <property type="match status" value="1"/>
</dbReference>
<feature type="domain" description="Integrase catalytic" evidence="1">
    <location>
        <begin position="598"/>
        <end position="745"/>
    </location>
</feature>
<reference evidence="2" key="1">
    <citation type="journal article" date="2022" name="Int. J. Mol. Sci.">
        <title>Draft Genome of Tanacetum Coccineum: Genomic Comparison of Closely Related Tanacetum-Family Plants.</title>
        <authorList>
            <person name="Yamashiro T."/>
            <person name="Shiraishi A."/>
            <person name="Nakayama K."/>
            <person name="Satake H."/>
        </authorList>
    </citation>
    <scope>NUCLEOTIDE SEQUENCE</scope>
</reference>
<reference evidence="2" key="2">
    <citation type="submission" date="2022-01" db="EMBL/GenBank/DDBJ databases">
        <authorList>
            <person name="Yamashiro T."/>
            <person name="Shiraishi A."/>
            <person name="Satake H."/>
            <person name="Nakayama K."/>
        </authorList>
    </citation>
    <scope>NUCLEOTIDE SEQUENCE</scope>
</reference>
<keyword evidence="3" id="KW-1185">Reference proteome</keyword>
<accession>A0ABQ5BWB2</accession>
<dbReference type="SUPFAM" id="SSF53098">
    <property type="entry name" value="Ribonuclease H-like"/>
    <property type="match status" value="1"/>
</dbReference>
<dbReference type="InterPro" id="IPR039537">
    <property type="entry name" value="Retrotran_Ty1/copia-like"/>
</dbReference>
<dbReference type="PROSITE" id="PS50994">
    <property type="entry name" value="INTEGRASE"/>
    <property type="match status" value="1"/>
</dbReference>
<evidence type="ECO:0000313" key="3">
    <source>
        <dbReference type="Proteomes" id="UP001151760"/>
    </source>
</evidence>
<name>A0ABQ5BWB2_9ASTR</name>
<dbReference type="Pfam" id="PF13976">
    <property type="entry name" value="gag_pre-integrs"/>
    <property type="match status" value="1"/>
</dbReference>
<evidence type="ECO:0000259" key="1">
    <source>
        <dbReference type="PROSITE" id="PS50994"/>
    </source>
</evidence>
<proteinExistence type="predicted"/>
<dbReference type="InterPro" id="IPR025724">
    <property type="entry name" value="GAG-pre-integrase_dom"/>
</dbReference>
<dbReference type="Gene3D" id="3.30.420.10">
    <property type="entry name" value="Ribonuclease H-like superfamily/Ribonuclease H"/>
    <property type="match status" value="1"/>
</dbReference>